<reference evidence="2 3" key="1">
    <citation type="journal article" date="2024" name="Nat. Commun.">
        <title>Phylogenomics reveals the evolutionary origins of lichenization in chlorophyte algae.</title>
        <authorList>
            <person name="Puginier C."/>
            <person name="Libourel C."/>
            <person name="Otte J."/>
            <person name="Skaloud P."/>
            <person name="Haon M."/>
            <person name="Grisel S."/>
            <person name="Petersen M."/>
            <person name="Berrin J.G."/>
            <person name="Delaux P.M."/>
            <person name="Dal Grande F."/>
            <person name="Keller J."/>
        </authorList>
    </citation>
    <scope>NUCLEOTIDE SEQUENCE [LARGE SCALE GENOMIC DNA]</scope>
    <source>
        <strain evidence="2 3">SAG 216-7</strain>
    </source>
</reference>
<feature type="region of interest" description="Disordered" evidence="1">
    <location>
        <begin position="129"/>
        <end position="163"/>
    </location>
</feature>
<organism evidence="2 3">
    <name type="scientific">Coccomyxa subellipsoidea</name>
    <dbReference type="NCBI Taxonomy" id="248742"/>
    <lineage>
        <taxon>Eukaryota</taxon>
        <taxon>Viridiplantae</taxon>
        <taxon>Chlorophyta</taxon>
        <taxon>core chlorophytes</taxon>
        <taxon>Trebouxiophyceae</taxon>
        <taxon>Trebouxiophyceae incertae sedis</taxon>
        <taxon>Coccomyxaceae</taxon>
        <taxon>Coccomyxa</taxon>
    </lineage>
</organism>
<dbReference type="Proteomes" id="UP001491310">
    <property type="component" value="Unassembled WGS sequence"/>
</dbReference>
<gene>
    <name evidence="2" type="ORF">WJX75_008204</name>
</gene>
<evidence type="ECO:0000313" key="2">
    <source>
        <dbReference type="EMBL" id="KAK9916872.1"/>
    </source>
</evidence>
<protein>
    <submittedName>
        <fullName evidence="2">Uncharacterized protein</fullName>
    </submittedName>
</protein>
<feature type="compositionally biased region" description="Basic residues" evidence="1">
    <location>
        <begin position="141"/>
        <end position="151"/>
    </location>
</feature>
<feature type="compositionally biased region" description="Polar residues" evidence="1">
    <location>
        <begin position="129"/>
        <end position="140"/>
    </location>
</feature>
<accession>A0ABR2YYZ7</accession>
<feature type="compositionally biased region" description="Basic and acidic residues" evidence="1">
    <location>
        <begin position="81"/>
        <end position="92"/>
    </location>
</feature>
<evidence type="ECO:0000256" key="1">
    <source>
        <dbReference type="SAM" id="MobiDB-lite"/>
    </source>
</evidence>
<feature type="region of interest" description="Disordered" evidence="1">
    <location>
        <begin position="34"/>
        <end position="92"/>
    </location>
</feature>
<dbReference type="Pfam" id="PF15261">
    <property type="entry name" value="JHY"/>
    <property type="match status" value="1"/>
</dbReference>
<feature type="compositionally biased region" description="Polar residues" evidence="1">
    <location>
        <begin position="152"/>
        <end position="163"/>
    </location>
</feature>
<proteinExistence type="predicted"/>
<dbReference type="InterPro" id="IPR027968">
    <property type="entry name" value="JHY"/>
</dbReference>
<feature type="compositionally biased region" description="Basic and acidic residues" evidence="1">
    <location>
        <begin position="37"/>
        <end position="56"/>
    </location>
</feature>
<feature type="compositionally biased region" description="Low complexity" evidence="1">
    <location>
        <begin position="69"/>
        <end position="80"/>
    </location>
</feature>
<name>A0ABR2YYZ7_9CHLO</name>
<dbReference type="EMBL" id="JALJOT010000003">
    <property type="protein sequence ID" value="KAK9916872.1"/>
    <property type="molecule type" value="Genomic_DNA"/>
</dbReference>
<comment type="caution">
    <text evidence="2">The sequence shown here is derived from an EMBL/GenBank/DDBJ whole genome shotgun (WGS) entry which is preliminary data.</text>
</comment>
<evidence type="ECO:0000313" key="3">
    <source>
        <dbReference type="Proteomes" id="UP001491310"/>
    </source>
</evidence>
<sequence>MKITTSLGYQPYFLKDYRENDYDPKHRSYWMLGTLGKDPDTAETQRKKENLEKVRDLSQAIRVQNLAARSSSPTRQQPQQEQKKSSARERAQEYARWDPVFSALAVNCFSAVKHHRNSSSPLQFLHQESFQGPLTQQTAQKPRRGLSRGQRRASQGLCSRSAS</sequence>
<keyword evidence="3" id="KW-1185">Reference proteome</keyword>